<evidence type="ECO:0000313" key="3">
    <source>
        <dbReference type="Proteomes" id="UP000216478"/>
    </source>
</evidence>
<reference evidence="2 3" key="1">
    <citation type="submission" date="2017-07" db="EMBL/GenBank/DDBJ databases">
        <title>Phylogenetic study on the rhizospheric bacterium Ochrobactrum sp. A44.</title>
        <authorList>
            <person name="Krzyzanowska D.M."/>
            <person name="Ossowicki A."/>
            <person name="Rajewska M."/>
            <person name="Maciag T."/>
            <person name="Kaczynski Z."/>
            <person name="Czerwicka M."/>
            <person name="Jafra S."/>
        </authorList>
    </citation>
    <scope>NUCLEOTIDE SEQUENCE [LARGE SCALE GENOMIC DNA]</scope>
    <source>
        <strain evidence="2 3">OgA9a</strain>
    </source>
</reference>
<name>A0A256GLN3_9HYPH</name>
<dbReference type="EMBL" id="NNRL01000006">
    <property type="protein sequence ID" value="OYR28012.1"/>
    <property type="molecule type" value="Genomic_DNA"/>
</dbReference>
<comment type="caution">
    <text evidence="2">The sequence shown here is derived from an EMBL/GenBank/DDBJ whole genome shotgun (WGS) entry which is preliminary data.</text>
</comment>
<keyword evidence="1" id="KW-0472">Membrane</keyword>
<evidence type="ECO:0000313" key="2">
    <source>
        <dbReference type="EMBL" id="OYR28012.1"/>
    </source>
</evidence>
<accession>A0A256GLN3</accession>
<feature type="transmembrane region" description="Helical" evidence="1">
    <location>
        <begin position="6"/>
        <end position="23"/>
    </location>
</feature>
<organism evidence="2 3">
    <name type="scientific">Brucella grignonensis</name>
    <dbReference type="NCBI Taxonomy" id="94627"/>
    <lineage>
        <taxon>Bacteria</taxon>
        <taxon>Pseudomonadati</taxon>
        <taxon>Pseudomonadota</taxon>
        <taxon>Alphaproteobacteria</taxon>
        <taxon>Hyphomicrobiales</taxon>
        <taxon>Brucellaceae</taxon>
        <taxon>Brucella/Ochrobactrum group</taxon>
        <taxon>Brucella</taxon>
    </lineage>
</organism>
<gene>
    <name evidence="2" type="ORF">CEV33_4564</name>
</gene>
<keyword evidence="3" id="KW-1185">Reference proteome</keyword>
<sequence length="72" mass="7656">MPVDLLHWILSLLPIAGLAFLLIQLRWTAQQSGTVGIFIAAAIAVLFFRISLDGLAVAGAKGVWDAVSILLV</sequence>
<protein>
    <submittedName>
        <fullName evidence="2">Putative membrane protein</fullName>
    </submittedName>
</protein>
<keyword evidence="1" id="KW-1133">Transmembrane helix</keyword>
<dbReference type="AlphaFoldDB" id="A0A256GLN3"/>
<evidence type="ECO:0000256" key="1">
    <source>
        <dbReference type="SAM" id="Phobius"/>
    </source>
</evidence>
<dbReference type="Proteomes" id="UP000216478">
    <property type="component" value="Unassembled WGS sequence"/>
</dbReference>
<feature type="transmembrane region" description="Helical" evidence="1">
    <location>
        <begin position="35"/>
        <end position="52"/>
    </location>
</feature>
<proteinExistence type="predicted"/>
<feature type="non-terminal residue" evidence="2">
    <location>
        <position position="72"/>
    </location>
</feature>
<keyword evidence="1" id="KW-0812">Transmembrane</keyword>